<evidence type="ECO:0000256" key="8">
    <source>
        <dbReference type="ARBA" id="ARBA00023315"/>
    </source>
</evidence>
<organism evidence="12 13">
    <name type="scientific">Alkalibacterium thalassium</name>
    <dbReference type="NCBI Taxonomy" id="426701"/>
    <lineage>
        <taxon>Bacteria</taxon>
        <taxon>Bacillati</taxon>
        <taxon>Bacillota</taxon>
        <taxon>Bacilli</taxon>
        <taxon>Lactobacillales</taxon>
        <taxon>Carnobacteriaceae</taxon>
        <taxon>Alkalibacterium</taxon>
    </lineage>
</organism>
<sequence>MMDKTHVKIYSTGKYIPPHRVSNHDLTSWMDTSDEWIVKRTGIQSRYLSRGDNTSNLCIKAAHDVLEDSHIDADEIGLIIVATMSPDGQSPSVASKVQSAIQAGQAMAFDMNAACSGFVYALSTAEKILRHAPYGYALVLGGEVMSKEIDWTDRKTAVLFGDGAAGVLIGKTDEADQFISEDLHANGDKGKALTSGNRQVDNPLVQSDKSISYLTMDGREIFNFVTRSIPDSIHKVLNESRTDIEDIDYFLLHQANARIIEIIAKKLKRPLETFPMNIQNYGNTSAASLPILLDELAKEKKVLNGKKQKIILSAFGGGLTWGTLLLEIN</sequence>
<evidence type="ECO:0000256" key="4">
    <source>
        <dbReference type="ARBA" id="ARBA00022832"/>
    </source>
</evidence>
<keyword evidence="4 9" id="KW-0276">Fatty acid metabolism</keyword>
<dbReference type="NCBIfam" id="NF006829">
    <property type="entry name" value="PRK09352.1"/>
    <property type="match status" value="1"/>
</dbReference>
<reference evidence="13" key="1">
    <citation type="submission" date="2016-10" db="EMBL/GenBank/DDBJ databases">
        <authorList>
            <person name="Varghese N."/>
            <person name="Submissions S."/>
        </authorList>
    </citation>
    <scope>NUCLEOTIDE SEQUENCE [LARGE SCALE GENOMIC DNA]</scope>
    <source>
        <strain evidence="13">DSM 19181</strain>
    </source>
</reference>
<dbReference type="InterPro" id="IPR016039">
    <property type="entry name" value="Thiolase-like"/>
</dbReference>
<dbReference type="PANTHER" id="PTHR43091">
    <property type="entry name" value="3-OXOACYL-[ACYL-CARRIER-PROTEIN] SYNTHASE"/>
    <property type="match status" value="1"/>
</dbReference>
<name>A0A1G9DC05_9LACT</name>
<dbReference type="CDD" id="cd00830">
    <property type="entry name" value="KAS_III"/>
    <property type="match status" value="1"/>
</dbReference>
<dbReference type="Proteomes" id="UP000199433">
    <property type="component" value="Unassembled WGS sequence"/>
</dbReference>
<evidence type="ECO:0000256" key="3">
    <source>
        <dbReference type="ARBA" id="ARBA00022679"/>
    </source>
</evidence>
<accession>A0A1G9DC05</accession>
<evidence type="ECO:0000259" key="10">
    <source>
        <dbReference type="Pfam" id="PF08541"/>
    </source>
</evidence>
<evidence type="ECO:0000256" key="5">
    <source>
        <dbReference type="ARBA" id="ARBA00023098"/>
    </source>
</evidence>
<proteinExistence type="inferred from homology"/>
<protein>
    <recommendedName>
        <fullName evidence="9">Beta-ketoacyl-[acyl-carrier-protein] synthase III</fullName>
        <shortName evidence="9">Beta-ketoacyl-ACP synthase III</shortName>
        <shortName evidence="9">KAS III</shortName>
        <ecNumber evidence="9">2.3.1.180</ecNumber>
    </recommendedName>
    <alternativeName>
        <fullName evidence="9">3-oxoacyl-[acyl-carrier-protein] synthase 3</fullName>
    </alternativeName>
    <alternativeName>
        <fullName evidence="9">3-oxoacyl-[acyl-carrier-protein] synthase III</fullName>
    </alternativeName>
</protein>
<dbReference type="GO" id="GO:0033818">
    <property type="term" value="F:beta-ketoacyl-acyl-carrier-protein synthase III activity"/>
    <property type="evidence" value="ECO:0007669"/>
    <property type="project" value="UniProtKB-UniRule"/>
</dbReference>
<comment type="pathway">
    <text evidence="9">Lipid metabolism; fatty acid biosynthesis.</text>
</comment>
<dbReference type="STRING" id="426701.SAMN04488098_10436"/>
<keyword evidence="5 9" id="KW-0443">Lipid metabolism</keyword>
<dbReference type="UniPathway" id="UPA00094"/>
<keyword evidence="2 9" id="KW-0444">Lipid biosynthesis</keyword>
<evidence type="ECO:0000313" key="12">
    <source>
        <dbReference type="EMBL" id="SDK61370.1"/>
    </source>
</evidence>
<evidence type="ECO:0000256" key="9">
    <source>
        <dbReference type="HAMAP-Rule" id="MF_01815"/>
    </source>
</evidence>
<feature type="region of interest" description="ACP-binding" evidence="9">
    <location>
        <begin position="254"/>
        <end position="258"/>
    </location>
</feature>
<evidence type="ECO:0000256" key="6">
    <source>
        <dbReference type="ARBA" id="ARBA00023160"/>
    </source>
</evidence>
<evidence type="ECO:0000256" key="7">
    <source>
        <dbReference type="ARBA" id="ARBA00023268"/>
    </source>
</evidence>
<dbReference type="GO" id="GO:0005737">
    <property type="term" value="C:cytoplasm"/>
    <property type="evidence" value="ECO:0007669"/>
    <property type="project" value="UniProtKB-SubCell"/>
</dbReference>
<dbReference type="NCBIfam" id="TIGR00747">
    <property type="entry name" value="fabH"/>
    <property type="match status" value="1"/>
</dbReference>
<feature type="active site" evidence="9">
    <location>
        <position position="115"/>
    </location>
</feature>
<keyword evidence="13" id="KW-1185">Reference proteome</keyword>
<feature type="active site" evidence="9">
    <location>
        <position position="253"/>
    </location>
</feature>
<comment type="subcellular location">
    <subcellularLocation>
        <location evidence="9">Cytoplasm</location>
    </subcellularLocation>
</comment>
<dbReference type="InterPro" id="IPR013747">
    <property type="entry name" value="ACP_syn_III_C"/>
</dbReference>
<dbReference type="EC" id="2.3.1.180" evidence="9"/>
<dbReference type="GO" id="GO:0004315">
    <property type="term" value="F:3-oxoacyl-[acyl-carrier-protein] synthase activity"/>
    <property type="evidence" value="ECO:0007669"/>
    <property type="project" value="InterPro"/>
</dbReference>
<dbReference type="Gene3D" id="3.40.47.10">
    <property type="match status" value="1"/>
</dbReference>
<feature type="active site" evidence="9">
    <location>
        <position position="283"/>
    </location>
</feature>
<evidence type="ECO:0000256" key="2">
    <source>
        <dbReference type="ARBA" id="ARBA00022516"/>
    </source>
</evidence>
<feature type="domain" description="Beta-ketoacyl-[acyl-carrier-protein] synthase III C-terminal" evidence="10">
    <location>
        <begin position="237"/>
        <end position="328"/>
    </location>
</feature>
<comment type="domain">
    <text evidence="9">The last Arg residue of the ACP-binding site is essential for the weak association between ACP/AcpP and FabH.</text>
</comment>
<comment type="subunit">
    <text evidence="9">Homodimer.</text>
</comment>
<dbReference type="PANTHER" id="PTHR43091:SF1">
    <property type="entry name" value="BETA-KETOACYL-[ACYL-CARRIER-PROTEIN] SYNTHASE III, CHLOROPLASTIC"/>
    <property type="match status" value="1"/>
</dbReference>
<dbReference type="HAMAP" id="MF_01815">
    <property type="entry name" value="FabH"/>
    <property type="match status" value="1"/>
</dbReference>
<dbReference type="AlphaFoldDB" id="A0A1G9DC05"/>
<dbReference type="GO" id="GO:0006633">
    <property type="term" value="P:fatty acid biosynthetic process"/>
    <property type="evidence" value="ECO:0007669"/>
    <property type="project" value="UniProtKB-UniRule"/>
</dbReference>
<feature type="domain" description="Beta-ketoacyl-[acyl-carrier-protein] synthase III N-terminal" evidence="11">
    <location>
        <begin position="109"/>
        <end position="187"/>
    </location>
</feature>
<dbReference type="Pfam" id="PF08541">
    <property type="entry name" value="ACP_syn_III_C"/>
    <property type="match status" value="1"/>
</dbReference>
<dbReference type="InterPro" id="IPR013751">
    <property type="entry name" value="ACP_syn_III_N"/>
</dbReference>
<comment type="similarity">
    <text evidence="1 9">Belongs to the thiolase-like superfamily. FabH family.</text>
</comment>
<dbReference type="SUPFAM" id="SSF53901">
    <property type="entry name" value="Thiolase-like"/>
    <property type="match status" value="1"/>
</dbReference>
<dbReference type="Pfam" id="PF08545">
    <property type="entry name" value="ACP_syn_III"/>
    <property type="match status" value="1"/>
</dbReference>
<keyword evidence="9" id="KW-0963">Cytoplasm</keyword>
<keyword evidence="6 9" id="KW-0275">Fatty acid biosynthesis</keyword>
<comment type="catalytic activity">
    <reaction evidence="9">
        <text>malonyl-[ACP] + acetyl-CoA + H(+) = 3-oxobutanoyl-[ACP] + CO2 + CoA</text>
        <dbReference type="Rhea" id="RHEA:12080"/>
        <dbReference type="Rhea" id="RHEA-COMP:9623"/>
        <dbReference type="Rhea" id="RHEA-COMP:9625"/>
        <dbReference type="ChEBI" id="CHEBI:15378"/>
        <dbReference type="ChEBI" id="CHEBI:16526"/>
        <dbReference type="ChEBI" id="CHEBI:57287"/>
        <dbReference type="ChEBI" id="CHEBI:57288"/>
        <dbReference type="ChEBI" id="CHEBI:78449"/>
        <dbReference type="ChEBI" id="CHEBI:78450"/>
        <dbReference type="EC" id="2.3.1.180"/>
    </reaction>
</comment>
<keyword evidence="7 9" id="KW-0511">Multifunctional enzyme</keyword>
<comment type="function">
    <text evidence="9">Catalyzes the condensation reaction of fatty acid synthesis by the addition to an acyl acceptor of two carbons from malonyl-ACP. Catalyzes the first condensation reaction which initiates fatty acid synthesis and may therefore play a role in governing the total rate of fatty acid production. Possesses both acetoacetyl-ACP synthase and acetyl transacylase activities. Its substrate specificity determines the biosynthesis of branched-chain and/or straight-chain of fatty acids.</text>
</comment>
<dbReference type="InterPro" id="IPR004655">
    <property type="entry name" value="FabH"/>
</dbReference>
<evidence type="ECO:0000256" key="1">
    <source>
        <dbReference type="ARBA" id="ARBA00008642"/>
    </source>
</evidence>
<gene>
    <name evidence="9" type="primary">fabH</name>
    <name evidence="12" type="ORF">SAMN04488098_10436</name>
</gene>
<keyword evidence="3 9" id="KW-0808">Transferase</keyword>
<keyword evidence="8 9" id="KW-0012">Acyltransferase</keyword>
<dbReference type="EMBL" id="FNFK01000043">
    <property type="protein sequence ID" value="SDK61370.1"/>
    <property type="molecule type" value="Genomic_DNA"/>
</dbReference>
<evidence type="ECO:0000313" key="13">
    <source>
        <dbReference type="Proteomes" id="UP000199433"/>
    </source>
</evidence>
<evidence type="ECO:0000259" key="11">
    <source>
        <dbReference type="Pfam" id="PF08545"/>
    </source>
</evidence>